<dbReference type="PANTHER" id="PTHR22726:SF1">
    <property type="entry name" value="METALLOENDOPEPTIDASE OMA1, MITOCHONDRIAL"/>
    <property type="match status" value="1"/>
</dbReference>
<sequence length="350" mass="37752">MSELHGIWYDGRSSRGQPARLDSPSPGRLRLVAGETVREFDAASVRLSPRLGRLARQLRFADGAHLEVEDAERLDQWLPARSRIEAGVDWLERRRAAVLSATVVLVLGVWGFFQLGLPWMAREVAPLVPPAIENTISKQALGLLDGHLLEPTRLPAARREALQQAFHDMTRGLPRADGLRLDFRHAPGLGPNAFVLPNGQVVMTDQLVTLAGDDEELMAVLAHEAGHHEHRHGLRRALEKSAMLVVVGFLFGDVSGTGALSVSLPVLLVEQGFSRGHETEADAFAFSLLAGQGLSPEAFARIMSRMTGDGKLDAGLGPMGYLSSHPPSANRIEAARRAAEEAPAGTPAGD</sequence>
<protein>
    <submittedName>
        <fullName evidence="11">Metalloprotease</fullName>
    </submittedName>
</protein>
<feature type="transmembrane region" description="Helical" evidence="8">
    <location>
        <begin position="96"/>
        <end position="121"/>
    </location>
</feature>
<dbReference type="InterPro" id="IPR001915">
    <property type="entry name" value="Peptidase_M48"/>
</dbReference>
<reference evidence="12" key="1">
    <citation type="journal article" date="2019" name="Int. J. Syst. Evol. Microbiol.">
        <title>The Global Catalogue of Microorganisms (GCM) 10K type strain sequencing project: providing services to taxonomists for standard genome sequencing and annotation.</title>
        <authorList>
            <consortium name="The Broad Institute Genomics Platform"/>
            <consortium name="The Broad Institute Genome Sequencing Center for Infectious Disease"/>
            <person name="Wu L."/>
            <person name="Ma J."/>
        </authorList>
    </citation>
    <scope>NUCLEOTIDE SEQUENCE [LARGE SCALE GENOMIC DNA]</scope>
    <source>
        <strain evidence="12">CGMCC 1.15905</strain>
    </source>
</reference>
<keyword evidence="4 6" id="KW-0862">Zinc</keyword>
<keyword evidence="1 6" id="KW-0645">Protease</keyword>
<keyword evidence="8" id="KW-0472">Membrane</keyword>
<dbReference type="Gene3D" id="3.30.2010.10">
    <property type="entry name" value="Metalloproteases ('zincins'), catalytic domain"/>
    <property type="match status" value="1"/>
</dbReference>
<dbReference type="CDD" id="cd07332">
    <property type="entry name" value="M48C_Oma1_like"/>
    <property type="match status" value="1"/>
</dbReference>
<evidence type="ECO:0000256" key="7">
    <source>
        <dbReference type="SAM" id="MobiDB-lite"/>
    </source>
</evidence>
<evidence type="ECO:0000256" key="6">
    <source>
        <dbReference type="RuleBase" id="RU003983"/>
    </source>
</evidence>
<comment type="caution">
    <text evidence="11">The sequence shown here is derived from an EMBL/GenBank/DDBJ whole genome shotgun (WGS) entry which is preliminary data.</text>
</comment>
<dbReference type="InterPro" id="IPR051156">
    <property type="entry name" value="Mito/Outer_Membr_Metalloprot"/>
</dbReference>
<keyword evidence="3 6" id="KW-0378">Hydrolase</keyword>
<dbReference type="PANTHER" id="PTHR22726">
    <property type="entry name" value="METALLOENDOPEPTIDASE OMA1"/>
    <property type="match status" value="1"/>
</dbReference>
<keyword evidence="8" id="KW-0812">Transmembrane</keyword>
<comment type="cofactor">
    <cofactor evidence="6">
        <name>Zn(2+)</name>
        <dbReference type="ChEBI" id="CHEBI:29105"/>
    </cofactor>
    <text evidence="6">Binds 1 zinc ion per subunit.</text>
</comment>
<evidence type="ECO:0000259" key="9">
    <source>
        <dbReference type="Pfam" id="PF01435"/>
    </source>
</evidence>
<accession>A0ABQ1HAT6</accession>
<evidence type="ECO:0000256" key="3">
    <source>
        <dbReference type="ARBA" id="ARBA00022801"/>
    </source>
</evidence>
<name>A0ABQ1HAT6_9GAMM</name>
<dbReference type="Pfam" id="PF23368">
    <property type="entry name" value="DUF7092"/>
    <property type="match status" value="1"/>
</dbReference>
<dbReference type="EMBL" id="BMKC01000001">
    <property type="protein sequence ID" value="GGA66942.1"/>
    <property type="molecule type" value="Genomic_DNA"/>
</dbReference>
<feature type="domain" description="DUF7092" evidence="10">
    <location>
        <begin position="4"/>
        <end position="80"/>
    </location>
</feature>
<dbReference type="RefSeq" id="WP_188659938.1">
    <property type="nucleotide sequence ID" value="NZ_BMKC01000001.1"/>
</dbReference>
<evidence type="ECO:0000256" key="1">
    <source>
        <dbReference type="ARBA" id="ARBA00022670"/>
    </source>
</evidence>
<feature type="region of interest" description="Disordered" evidence="7">
    <location>
        <begin position="330"/>
        <end position="350"/>
    </location>
</feature>
<keyword evidence="8" id="KW-1133">Transmembrane helix</keyword>
<dbReference type="GO" id="GO:0008237">
    <property type="term" value="F:metallopeptidase activity"/>
    <property type="evidence" value="ECO:0007669"/>
    <property type="project" value="UniProtKB-KW"/>
</dbReference>
<organism evidence="11 12">
    <name type="scientific">Arenimonas soli</name>
    <dbReference type="NCBI Taxonomy" id="2269504"/>
    <lineage>
        <taxon>Bacteria</taxon>
        <taxon>Pseudomonadati</taxon>
        <taxon>Pseudomonadota</taxon>
        <taxon>Gammaproteobacteria</taxon>
        <taxon>Lysobacterales</taxon>
        <taxon>Lysobacteraceae</taxon>
        <taxon>Arenimonas</taxon>
    </lineage>
</organism>
<evidence type="ECO:0000256" key="2">
    <source>
        <dbReference type="ARBA" id="ARBA00022723"/>
    </source>
</evidence>
<keyword evidence="5 6" id="KW-0482">Metalloprotease</keyword>
<comment type="similarity">
    <text evidence="6">Belongs to the peptidase M48 family.</text>
</comment>
<evidence type="ECO:0000313" key="11">
    <source>
        <dbReference type="EMBL" id="GGA66942.1"/>
    </source>
</evidence>
<dbReference type="InterPro" id="IPR055518">
    <property type="entry name" value="DUF7092"/>
</dbReference>
<evidence type="ECO:0000256" key="4">
    <source>
        <dbReference type="ARBA" id="ARBA00022833"/>
    </source>
</evidence>
<keyword evidence="12" id="KW-1185">Reference proteome</keyword>
<proteinExistence type="inferred from homology"/>
<gene>
    <name evidence="11" type="ORF">GCM10011521_01260</name>
</gene>
<feature type="domain" description="Peptidase M48" evidence="9">
    <location>
        <begin position="191"/>
        <end position="337"/>
    </location>
</feature>
<evidence type="ECO:0000256" key="8">
    <source>
        <dbReference type="SAM" id="Phobius"/>
    </source>
</evidence>
<evidence type="ECO:0000313" key="12">
    <source>
        <dbReference type="Proteomes" id="UP000623419"/>
    </source>
</evidence>
<evidence type="ECO:0000259" key="10">
    <source>
        <dbReference type="Pfam" id="PF23368"/>
    </source>
</evidence>
<dbReference type="Pfam" id="PF01435">
    <property type="entry name" value="Peptidase_M48"/>
    <property type="match status" value="1"/>
</dbReference>
<keyword evidence="2" id="KW-0479">Metal-binding</keyword>
<evidence type="ECO:0000256" key="5">
    <source>
        <dbReference type="ARBA" id="ARBA00023049"/>
    </source>
</evidence>
<dbReference type="Proteomes" id="UP000623419">
    <property type="component" value="Unassembled WGS sequence"/>
</dbReference>